<protein>
    <submittedName>
        <fullName evidence="1">HNH endonuclease</fullName>
    </submittedName>
</protein>
<comment type="caution">
    <text evidence="1">The sequence shown here is derived from an EMBL/GenBank/DDBJ whole genome shotgun (WGS) entry which is preliminary data.</text>
</comment>
<proteinExistence type="predicted"/>
<keyword evidence="1" id="KW-0540">Nuclease</keyword>
<dbReference type="CDD" id="cd00085">
    <property type="entry name" value="HNHc"/>
    <property type="match status" value="1"/>
</dbReference>
<dbReference type="Proteomes" id="UP000298050">
    <property type="component" value="Unassembled WGS sequence"/>
</dbReference>
<evidence type="ECO:0000313" key="2">
    <source>
        <dbReference type="Proteomes" id="UP000298050"/>
    </source>
</evidence>
<keyword evidence="2" id="KW-1185">Reference proteome</keyword>
<dbReference type="EMBL" id="SRLE01000011">
    <property type="protein sequence ID" value="TGD72211.1"/>
    <property type="molecule type" value="Genomic_DNA"/>
</dbReference>
<gene>
    <name evidence="1" type="ORF">E4634_16220</name>
</gene>
<sequence length="374" mass="42035">MKIKSDFNDLWASAKRMGEYRVVFDIKVNYSGFEDVDNGLSSSEGYEVDIGDIDVQKGVLSYEGRQVLLFIPDQGSNIDDVLSGKAEGKKFHVADCRTLDSMRRQKRFSRYKATYNISGKFQVYGVSFPQRVERKGEAGLKVCKNCLMYLNYRGYRSGSGSEKTNVYSNFDIAEFLSTYSTLFKSMPDRDGFEEAGTYSDDWSVVSTRYRESVSYRCESCSVDLTSEPGLLHTHHISGNKRENHSANLKALCLDCHRKQPKHGYMRITHDQMGVINKLRKAQGLLHSSSGWEGVIRIADKALDGLLRYYASRGLATPEVGYELANANDEVVAELEVAWPESRRGIAIDEAHLQAARELGWNVLTVGDALKSMNG</sequence>
<dbReference type="InterPro" id="IPR003615">
    <property type="entry name" value="HNH_nuc"/>
</dbReference>
<dbReference type="GO" id="GO:0004519">
    <property type="term" value="F:endonuclease activity"/>
    <property type="evidence" value="ECO:0007669"/>
    <property type="project" value="UniProtKB-KW"/>
</dbReference>
<name>A0A4Z0LY60_9GAMM</name>
<keyword evidence="1" id="KW-0378">Hydrolase</keyword>
<evidence type="ECO:0000313" key="1">
    <source>
        <dbReference type="EMBL" id="TGD72211.1"/>
    </source>
</evidence>
<accession>A0A4Z0LY60</accession>
<reference evidence="1 2" key="1">
    <citation type="submission" date="2019-04" db="EMBL/GenBank/DDBJ databases">
        <title>Taxonomy of novel Haliea sp. from mangrove soil of West Coast of India.</title>
        <authorList>
            <person name="Verma A."/>
            <person name="Kumar P."/>
            <person name="Krishnamurthi S."/>
        </authorList>
    </citation>
    <scope>NUCLEOTIDE SEQUENCE [LARGE SCALE GENOMIC DNA]</scope>
    <source>
        <strain evidence="1 2">SAOS-164</strain>
    </source>
</reference>
<dbReference type="AlphaFoldDB" id="A0A4Z0LY60"/>
<dbReference type="OrthoDB" id="9815372at2"/>
<keyword evidence="1" id="KW-0255">Endonuclease</keyword>
<organism evidence="1 2">
    <name type="scientific">Mangrovimicrobium sediminis</name>
    <dbReference type="NCBI Taxonomy" id="2562682"/>
    <lineage>
        <taxon>Bacteria</taxon>
        <taxon>Pseudomonadati</taxon>
        <taxon>Pseudomonadota</taxon>
        <taxon>Gammaproteobacteria</taxon>
        <taxon>Cellvibrionales</taxon>
        <taxon>Halieaceae</taxon>
        <taxon>Mangrovimicrobium</taxon>
    </lineage>
</organism>
<dbReference type="RefSeq" id="WP_135445700.1">
    <property type="nucleotide sequence ID" value="NZ_SRLE01000011.1"/>
</dbReference>